<accession>A0A831LJJ8</accession>
<comment type="caution">
    <text evidence="2">The sequence shown here is derived from an EMBL/GenBank/DDBJ whole genome shotgun (WGS) entry which is preliminary data.</text>
</comment>
<dbReference type="GO" id="GO:0006302">
    <property type="term" value="P:double-strand break repair"/>
    <property type="evidence" value="ECO:0007669"/>
    <property type="project" value="TreeGrafter"/>
</dbReference>
<dbReference type="PANTHER" id="PTHR32182">
    <property type="entry name" value="DNA REPLICATION AND REPAIR PROTEIN RECF"/>
    <property type="match status" value="1"/>
</dbReference>
<dbReference type="InterPro" id="IPR027417">
    <property type="entry name" value="P-loop_NTPase"/>
</dbReference>
<proteinExistence type="predicted"/>
<dbReference type="PIRSF" id="PIRSF029347">
    <property type="entry name" value="RecF"/>
    <property type="match status" value="1"/>
</dbReference>
<protein>
    <submittedName>
        <fullName evidence="2">ATP-binding protein</fullName>
    </submittedName>
</protein>
<reference evidence="2" key="1">
    <citation type="journal article" date="2020" name="mSystems">
        <title>Genome- and Community-Level Interaction Insights into Carbon Utilization and Element Cycling Functions of Hydrothermarchaeota in Hydrothermal Sediment.</title>
        <authorList>
            <person name="Zhou Z."/>
            <person name="Liu Y."/>
            <person name="Xu W."/>
            <person name="Pan J."/>
            <person name="Luo Z.H."/>
            <person name="Li M."/>
        </authorList>
    </citation>
    <scope>NUCLEOTIDE SEQUENCE [LARGE SCALE GENOMIC DNA]</scope>
    <source>
        <strain evidence="2">SpSt-1217</strain>
    </source>
</reference>
<dbReference type="AlphaFoldDB" id="A0A831LJJ8"/>
<dbReference type="Gene3D" id="3.40.50.300">
    <property type="entry name" value="P-loop containing nucleotide triphosphate hydrolases"/>
    <property type="match status" value="1"/>
</dbReference>
<dbReference type="InterPro" id="IPR003959">
    <property type="entry name" value="ATPase_AAA_core"/>
</dbReference>
<gene>
    <name evidence="2" type="ORF">ENN90_15145</name>
</gene>
<name>A0A831LJJ8_9BACT</name>
<dbReference type="GO" id="GO:0005524">
    <property type="term" value="F:ATP binding"/>
    <property type="evidence" value="ECO:0007669"/>
    <property type="project" value="UniProtKB-KW"/>
</dbReference>
<evidence type="ECO:0000313" key="2">
    <source>
        <dbReference type="EMBL" id="HDR52932.1"/>
    </source>
</evidence>
<dbReference type="EMBL" id="DSDK01000850">
    <property type="protein sequence ID" value="HDR52932.1"/>
    <property type="molecule type" value="Genomic_DNA"/>
</dbReference>
<dbReference type="GO" id="GO:0000731">
    <property type="term" value="P:DNA synthesis involved in DNA repair"/>
    <property type="evidence" value="ECO:0007669"/>
    <property type="project" value="TreeGrafter"/>
</dbReference>
<organism evidence="2">
    <name type="scientific">Mariniphaga anaerophila</name>
    <dbReference type="NCBI Taxonomy" id="1484053"/>
    <lineage>
        <taxon>Bacteria</taxon>
        <taxon>Pseudomonadati</taxon>
        <taxon>Bacteroidota</taxon>
        <taxon>Bacteroidia</taxon>
        <taxon>Marinilabiliales</taxon>
        <taxon>Prolixibacteraceae</taxon>
        <taxon>Mariniphaga</taxon>
    </lineage>
</organism>
<dbReference type="Pfam" id="PF13304">
    <property type="entry name" value="AAA_21"/>
    <property type="match status" value="1"/>
</dbReference>
<dbReference type="GO" id="GO:0016887">
    <property type="term" value="F:ATP hydrolysis activity"/>
    <property type="evidence" value="ECO:0007669"/>
    <property type="project" value="InterPro"/>
</dbReference>
<dbReference type="InterPro" id="IPR014555">
    <property type="entry name" value="RecF-like"/>
</dbReference>
<dbReference type="SUPFAM" id="SSF52540">
    <property type="entry name" value="P-loop containing nucleoside triphosphate hydrolases"/>
    <property type="match status" value="1"/>
</dbReference>
<dbReference type="Proteomes" id="UP000886047">
    <property type="component" value="Unassembled WGS sequence"/>
</dbReference>
<dbReference type="PANTHER" id="PTHR32182:SF22">
    <property type="entry name" value="ATP-DEPENDENT ENDONUCLEASE, OLD FAMILY-RELATED"/>
    <property type="match status" value="1"/>
</dbReference>
<keyword evidence="2" id="KW-0067">ATP-binding</keyword>
<sequence>MIIKRLKLYNWKNFQNVDINFTERNFIIGSNAAGKSNLLDALRFLRDISKQAGGLQAAVNFRGGVKKIRCLAARKRSDVEIEIHLGEPQTDYPEWIYALNFKHIGGGITKSEAKVVVEKVWSNKHQAWILKRNEDNEEEDNETLKYTHLEQVTANKDFREIQSYFQKIEYLNVVPQLVREASSYNVSKYKEDYFGRNFLEKISKLNERTRKAYFKKINEILKIAVPQLSELQFHKDSVGVPHLEAKYLHWRARGSKQTEEQFSDGTLRLIGFLWALIESSGTILLEEPEINLHSEIIKQFPEFISRIQSSSRGNKQVFITTHSYDLLNNEGIGTREVFVLQNTIEGTTVNTIEELDEVKAIVDSGFSVAEAAIPVTAPKNINQIVQLNLFE</sequence>
<evidence type="ECO:0000259" key="1">
    <source>
        <dbReference type="Pfam" id="PF13304"/>
    </source>
</evidence>
<feature type="domain" description="ATPase AAA-type core" evidence="1">
    <location>
        <begin position="25"/>
        <end position="327"/>
    </location>
</feature>
<keyword evidence="2" id="KW-0547">Nucleotide-binding</keyword>